<reference evidence="1 2" key="1">
    <citation type="submission" date="2020-10" db="EMBL/GenBank/DDBJ databases">
        <title>The Coptis chinensis genome and diversification of protoberbering-type alkaloids.</title>
        <authorList>
            <person name="Wang B."/>
            <person name="Shu S."/>
            <person name="Song C."/>
            <person name="Liu Y."/>
        </authorList>
    </citation>
    <scope>NUCLEOTIDE SEQUENCE [LARGE SCALE GENOMIC DNA]</scope>
    <source>
        <strain evidence="1">HL-2020</strain>
        <tissue evidence="1">Leaf</tissue>
    </source>
</reference>
<dbReference type="EMBL" id="JADFTS010000009">
    <property type="protein sequence ID" value="KAF9590339.1"/>
    <property type="molecule type" value="Genomic_DNA"/>
</dbReference>
<accession>A0A835GZK8</accession>
<gene>
    <name evidence="1" type="ORF">IFM89_033865</name>
</gene>
<organism evidence="1 2">
    <name type="scientific">Coptis chinensis</name>
    <dbReference type="NCBI Taxonomy" id="261450"/>
    <lineage>
        <taxon>Eukaryota</taxon>
        <taxon>Viridiplantae</taxon>
        <taxon>Streptophyta</taxon>
        <taxon>Embryophyta</taxon>
        <taxon>Tracheophyta</taxon>
        <taxon>Spermatophyta</taxon>
        <taxon>Magnoliopsida</taxon>
        <taxon>Ranunculales</taxon>
        <taxon>Ranunculaceae</taxon>
        <taxon>Coptidoideae</taxon>
        <taxon>Coptis</taxon>
    </lineage>
</organism>
<protein>
    <submittedName>
        <fullName evidence="1">Uncharacterized protein</fullName>
    </submittedName>
</protein>
<keyword evidence="2" id="KW-1185">Reference proteome</keyword>
<sequence length="97" mass="10847">MVSELSTSRVIVFPSSEEEVTVEELELAANSMLLLNKANNLSRILDSPEVLMTMLSRLPTIGSLRKRDRSKFFSQEIGFGSTVSGSYFHDIFECNKA</sequence>
<comment type="caution">
    <text evidence="1">The sequence shown here is derived from an EMBL/GenBank/DDBJ whole genome shotgun (WGS) entry which is preliminary data.</text>
</comment>
<dbReference type="AlphaFoldDB" id="A0A835GZK8"/>
<evidence type="ECO:0000313" key="1">
    <source>
        <dbReference type="EMBL" id="KAF9590339.1"/>
    </source>
</evidence>
<evidence type="ECO:0000313" key="2">
    <source>
        <dbReference type="Proteomes" id="UP000631114"/>
    </source>
</evidence>
<dbReference type="Proteomes" id="UP000631114">
    <property type="component" value="Unassembled WGS sequence"/>
</dbReference>
<name>A0A835GZK8_9MAGN</name>
<proteinExistence type="predicted"/>